<dbReference type="RefSeq" id="WP_167478232.1">
    <property type="nucleotide sequence ID" value="NZ_CP046172.1"/>
</dbReference>
<dbReference type="SUPFAM" id="SSF50494">
    <property type="entry name" value="Trypsin-like serine proteases"/>
    <property type="match status" value="1"/>
</dbReference>
<proteinExistence type="predicted"/>
<evidence type="ECO:0000313" key="3">
    <source>
        <dbReference type="EMBL" id="QIS16099.1"/>
    </source>
</evidence>
<organism evidence="3 4">
    <name type="scientific">Nocardia arthritidis</name>
    <dbReference type="NCBI Taxonomy" id="228602"/>
    <lineage>
        <taxon>Bacteria</taxon>
        <taxon>Bacillati</taxon>
        <taxon>Actinomycetota</taxon>
        <taxon>Actinomycetes</taxon>
        <taxon>Mycobacteriales</taxon>
        <taxon>Nocardiaceae</taxon>
        <taxon>Nocardia</taxon>
    </lineage>
</organism>
<dbReference type="Gene3D" id="2.40.10.10">
    <property type="entry name" value="Trypsin-like serine proteases"/>
    <property type="match status" value="2"/>
</dbReference>
<name>A0A6G9YS05_9NOCA</name>
<dbReference type="EMBL" id="CP046172">
    <property type="protein sequence ID" value="QIS16099.1"/>
    <property type="molecule type" value="Genomic_DNA"/>
</dbReference>
<evidence type="ECO:0000256" key="1">
    <source>
        <dbReference type="SAM" id="SignalP"/>
    </source>
</evidence>
<evidence type="ECO:0000259" key="2">
    <source>
        <dbReference type="Pfam" id="PF00089"/>
    </source>
</evidence>
<evidence type="ECO:0000313" key="4">
    <source>
        <dbReference type="Proteomes" id="UP000503540"/>
    </source>
</evidence>
<feature type="chain" id="PRO_5038415699" description="Peptidase S1 domain-containing protein" evidence="1">
    <location>
        <begin position="22"/>
        <end position="244"/>
    </location>
</feature>
<reference evidence="3 4" key="1">
    <citation type="journal article" date="2019" name="ACS Chem. Biol.">
        <title>Identification and Mobilization of a Cryptic Antibiotic Biosynthesis Gene Locus from a Human-Pathogenic Nocardia Isolate.</title>
        <authorList>
            <person name="Herisse M."/>
            <person name="Ishida K."/>
            <person name="Porter J.L."/>
            <person name="Howden B."/>
            <person name="Hertweck C."/>
            <person name="Stinear T.P."/>
            <person name="Pidot S.J."/>
        </authorList>
    </citation>
    <scope>NUCLEOTIDE SEQUENCE [LARGE SCALE GENOMIC DNA]</scope>
    <source>
        <strain evidence="3 4">AUSMDU00012717</strain>
    </source>
</reference>
<dbReference type="Proteomes" id="UP000503540">
    <property type="component" value="Chromosome"/>
</dbReference>
<dbReference type="GO" id="GO:0004252">
    <property type="term" value="F:serine-type endopeptidase activity"/>
    <property type="evidence" value="ECO:0007669"/>
    <property type="project" value="InterPro"/>
</dbReference>
<feature type="signal peptide" evidence="1">
    <location>
        <begin position="1"/>
        <end position="21"/>
    </location>
</feature>
<dbReference type="GO" id="GO:0006508">
    <property type="term" value="P:proteolysis"/>
    <property type="evidence" value="ECO:0007669"/>
    <property type="project" value="InterPro"/>
</dbReference>
<dbReference type="InterPro" id="IPR018114">
    <property type="entry name" value="TRYPSIN_HIS"/>
</dbReference>
<dbReference type="AlphaFoldDB" id="A0A6G9YS05"/>
<dbReference type="InterPro" id="IPR043504">
    <property type="entry name" value="Peptidase_S1_PA_chymotrypsin"/>
</dbReference>
<dbReference type="CDD" id="cd21112">
    <property type="entry name" value="alphaLP-like"/>
    <property type="match status" value="1"/>
</dbReference>
<dbReference type="KEGG" id="nah:F5544_41445"/>
<keyword evidence="4" id="KW-1185">Reference proteome</keyword>
<dbReference type="PROSITE" id="PS00134">
    <property type="entry name" value="TRYPSIN_HIS"/>
    <property type="match status" value="1"/>
</dbReference>
<gene>
    <name evidence="3" type="ORF">F5544_41445</name>
</gene>
<sequence length="244" mass="24867">MFSAGRTRIVHWVAAAVTALAATSVFSGGTASAEGPAVLGGGSGLYIEASEPDTVSECTLTAIGFDRDNRLVGLTAGHCGEIGMRVAAEYSPKSGVVGKVAAKSVDNDWAVIELDPARVSPTRQVAQSVIAGIGAPPKVGDIVCKNGRTTGFTCGPAWETKQAWFRSQVCANHGDSGAPVLMGDKLVGMVVAGSDFKAGPITVPLPLCSGGGDLLHQPELSTTMALVLSDIDRQGGIGAGFRPF</sequence>
<dbReference type="InterPro" id="IPR009003">
    <property type="entry name" value="Peptidase_S1_PA"/>
</dbReference>
<keyword evidence="1" id="KW-0732">Signal</keyword>
<protein>
    <recommendedName>
        <fullName evidence="2">Peptidase S1 domain-containing protein</fullName>
    </recommendedName>
</protein>
<dbReference type="Pfam" id="PF00089">
    <property type="entry name" value="Trypsin"/>
    <property type="match status" value="1"/>
</dbReference>
<feature type="domain" description="Peptidase S1" evidence="2">
    <location>
        <begin position="74"/>
        <end position="196"/>
    </location>
</feature>
<accession>A0A6G9YS05</accession>
<dbReference type="InterPro" id="IPR001254">
    <property type="entry name" value="Trypsin_dom"/>
</dbReference>